<evidence type="ECO:0000313" key="2">
    <source>
        <dbReference type="EMBL" id="KKR23545.1"/>
    </source>
</evidence>
<dbReference type="AlphaFoldDB" id="A0A0G0RM34"/>
<dbReference type="PROSITE" id="PS51883">
    <property type="entry name" value="OBG"/>
    <property type="match status" value="1"/>
</dbReference>
<dbReference type="InterPro" id="IPR036726">
    <property type="entry name" value="GTP1_OBG_dom_sf"/>
</dbReference>
<protein>
    <recommendedName>
        <fullName evidence="1">Obg domain-containing protein</fullName>
    </recommendedName>
</protein>
<comment type="caution">
    <text evidence="2">The sequence shown here is derived from an EMBL/GenBank/DDBJ whole genome shotgun (WGS) entry which is preliminary data.</text>
</comment>
<dbReference type="InterPro" id="IPR006169">
    <property type="entry name" value="GTP1_OBG_dom"/>
</dbReference>
<dbReference type="SUPFAM" id="SSF82051">
    <property type="entry name" value="Obg GTP-binding protein N-terminal domain"/>
    <property type="match status" value="1"/>
</dbReference>
<dbReference type="Gene3D" id="2.70.210.12">
    <property type="entry name" value="GTP1/OBG domain"/>
    <property type="match status" value="1"/>
</dbReference>
<proteinExistence type="predicted"/>
<dbReference type="Proteomes" id="UP000034764">
    <property type="component" value="Unassembled WGS sequence"/>
</dbReference>
<evidence type="ECO:0000259" key="1">
    <source>
        <dbReference type="PROSITE" id="PS51883"/>
    </source>
</evidence>
<gene>
    <name evidence="2" type="ORF">UT53_C0014G0018</name>
</gene>
<organism evidence="2 3">
    <name type="scientific">Candidatus Yanofskybacteria bacterium GW2011_GWD2_39_48</name>
    <dbReference type="NCBI Taxonomy" id="1619031"/>
    <lineage>
        <taxon>Bacteria</taxon>
        <taxon>Candidatus Yanofskyibacteriota</taxon>
    </lineage>
</organism>
<name>A0A0G0RM34_9BACT</name>
<dbReference type="GO" id="GO:0042254">
    <property type="term" value="P:ribosome biogenesis"/>
    <property type="evidence" value="ECO:0007669"/>
    <property type="project" value="UniProtKB-UniRule"/>
</dbReference>
<reference evidence="2 3" key="1">
    <citation type="journal article" date="2015" name="Nature">
        <title>rRNA introns, odd ribosomes, and small enigmatic genomes across a large radiation of phyla.</title>
        <authorList>
            <person name="Brown C.T."/>
            <person name="Hug L.A."/>
            <person name="Thomas B.C."/>
            <person name="Sharon I."/>
            <person name="Castelle C.J."/>
            <person name="Singh A."/>
            <person name="Wilkins M.J."/>
            <person name="Williams K.H."/>
            <person name="Banfield J.F."/>
        </authorList>
    </citation>
    <scope>NUCLEOTIDE SEQUENCE [LARGE SCALE GENOMIC DNA]</scope>
</reference>
<evidence type="ECO:0000313" key="3">
    <source>
        <dbReference type="Proteomes" id="UP000034764"/>
    </source>
</evidence>
<accession>A0A0G0RM34</accession>
<feature type="domain" description="Obg" evidence="1">
    <location>
        <begin position="1"/>
        <end position="45"/>
    </location>
</feature>
<dbReference type="EMBL" id="LBXD01000014">
    <property type="protein sequence ID" value="KKR23545.1"/>
    <property type="molecule type" value="Genomic_DNA"/>
</dbReference>
<sequence>MLVDELKIKVVAGKGGDGTVSFNKNKIRVAMVAVFTLKVSQISVP</sequence>